<name>A0A7J0E1P9_9ERIC</name>
<dbReference type="AlphaFoldDB" id="A0A7J0E1P9"/>
<proteinExistence type="predicted"/>
<dbReference type="OrthoDB" id="10548922at2759"/>
<protein>
    <submittedName>
        <fullName evidence="1">Uncharacterized protein</fullName>
    </submittedName>
</protein>
<keyword evidence="2" id="KW-1185">Reference proteome</keyword>
<comment type="caution">
    <text evidence="1">The sequence shown here is derived from an EMBL/GenBank/DDBJ whole genome shotgun (WGS) entry which is preliminary data.</text>
</comment>
<accession>A0A7J0E1P9</accession>
<organism evidence="1 2">
    <name type="scientific">Actinidia rufa</name>
    <dbReference type="NCBI Taxonomy" id="165716"/>
    <lineage>
        <taxon>Eukaryota</taxon>
        <taxon>Viridiplantae</taxon>
        <taxon>Streptophyta</taxon>
        <taxon>Embryophyta</taxon>
        <taxon>Tracheophyta</taxon>
        <taxon>Spermatophyta</taxon>
        <taxon>Magnoliopsida</taxon>
        <taxon>eudicotyledons</taxon>
        <taxon>Gunneridae</taxon>
        <taxon>Pentapetalae</taxon>
        <taxon>asterids</taxon>
        <taxon>Ericales</taxon>
        <taxon>Actinidiaceae</taxon>
        <taxon>Actinidia</taxon>
    </lineage>
</organism>
<gene>
    <name evidence="1" type="ORF">Acr_01g0002340</name>
</gene>
<evidence type="ECO:0000313" key="1">
    <source>
        <dbReference type="EMBL" id="GFY80425.1"/>
    </source>
</evidence>
<sequence>MDLSINHLFNSMTLKTSNVQLDLQSLIIVHLVSMLHDISEQHTYVQHCKSEQPREKEEERAEPERRGWGGLFVLLVMFLNFFSDETMLLKGEWRLSLLAVEWDWGGGKEGDWRGWRPGGG</sequence>
<dbReference type="Proteomes" id="UP000585474">
    <property type="component" value="Unassembled WGS sequence"/>
</dbReference>
<dbReference type="EMBL" id="BJWL01000001">
    <property type="protein sequence ID" value="GFY80425.1"/>
    <property type="molecule type" value="Genomic_DNA"/>
</dbReference>
<reference evidence="1 2" key="1">
    <citation type="submission" date="2019-07" db="EMBL/GenBank/DDBJ databases">
        <title>De Novo Assembly of kiwifruit Actinidia rufa.</title>
        <authorList>
            <person name="Sugita-Konishi S."/>
            <person name="Sato K."/>
            <person name="Mori E."/>
            <person name="Abe Y."/>
            <person name="Kisaki G."/>
            <person name="Hamano K."/>
            <person name="Suezawa K."/>
            <person name="Otani M."/>
            <person name="Fukuda T."/>
            <person name="Manabe T."/>
            <person name="Gomi K."/>
            <person name="Tabuchi M."/>
            <person name="Akimitsu K."/>
            <person name="Kataoka I."/>
        </authorList>
    </citation>
    <scope>NUCLEOTIDE SEQUENCE [LARGE SCALE GENOMIC DNA]</scope>
    <source>
        <strain evidence="2">cv. Fuchu</strain>
    </source>
</reference>
<evidence type="ECO:0000313" key="2">
    <source>
        <dbReference type="Proteomes" id="UP000585474"/>
    </source>
</evidence>